<reference evidence="13" key="1">
    <citation type="submission" date="2021-06" db="EMBL/GenBank/DDBJ databases">
        <title>Genome Sequence of Mortierella hyaline Strain SCG-10, a Cold-Adapted, Nitrate-Reducing Fungus Isolated from Soil in Minnesota, USA.</title>
        <authorList>
            <person name="Aldossari N."/>
        </authorList>
    </citation>
    <scope>NUCLEOTIDE SEQUENCE</scope>
    <source>
        <strain evidence="13">SCG-10</strain>
    </source>
</reference>
<feature type="compositionally biased region" description="Low complexity" evidence="11">
    <location>
        <begin position="345"/>
        <end position="356"/>
    </location>
</feature>
<feature type="compositionally biased region" description="Low complexity" evidence="11">
    <location>
        <begin position="781"/>
        <end position="795"/>
    </location>
</feature>
<dbReference type="AlphaFoldDB" id="A0A9P7XR26"/>
<dbReference type="FunFam" id="3.30.160.60:FF:001102">
    <property type="entry name" value="Transcription factor IIIA"/>
    <property type="match status" value="1"/>
</dbReference>
<dbReference type="GO" id="GO:0000981">
    <property type="term" value="F:DNA-binding transcription factor activity, RNA polymerase II-specific"/>
    <property type="evidence" value="ECO:0007669"/>
    <property type="project" value="TreeGrafter"/>
</dbReference>
<feature type="compositionally biased region" description="Basic and acidic residues" evidence="11">
    <location>
        <begin position="672"/>
        <end position="698"/>
    </location>
</feature>
<evidence type="ECO:0000313" key="14">
    <source>
        <dbReference type="Proteomes" id="UP000707451"/>
    </source>
</evidence>
<evidence type="ECO:0000256" key="8">
    <source>
        <dbReference type="ARBA" id="ARBA00023242"/>
    </source>
</evidence>
<dbReference type="PROSITE" id="PS50157">
    <property type="entry name" value="ZINC_FINGER_C2H2_2"/>
    <property type="match status" value="2"/>
</dbReference>
<evidence type="ECO:0000256" key="1">
    <source>
        <dbReference type="ARBA" id="ARBA00004123"/>
    </source>
</evidence>
<dbReference type="GO" id="GO:0005634">
    <property type="term" value="C:nucleus"/>
    <property type="evidence" value="ECO:0007669"/>
    <property type="project" value="UniProtKB-SubCell"/>
</dbReference>
<evidence type="ECO:0000256" key="4">
    <source>
        <dbReference type="ARBA" id="ARBA00022771"/>
    </source>
</evidence>
<evidence type="ECO:0000256" key="10">
    <source>
        <dbReference type="PROSITE-ProRule" id="PRU00042"/>
    </source>
</evidence>
<dbReference type="PANTHER" id="PTHR23233:SF84">
    <property type="entry name" value="FI23031P1"/>
    <property type="match status" value="1"/>
</dbReference>
<feature type="compositionally biased region" description="Polar residues" evidence="11">
    <location>
        <begin position="126"/>
        <end position="135"/>
    </location>
</feature>
<proteinExistence type="inferred from homology"/>
<gene>
    <name evidence="13" type="ORF">KI688_001875</name>
</gene>
<keyword evidence="3" id="KW-0677">Repeat</keyword>
<evidence type="ECO:0000313" key="13">
    <source>
        <dbReference type="EMBL" id="KAG9065586.1"/>
    </source>
</evidence>
<dbReference type="GO" id="GO:0008270">
    <property type="term" value="F:zinc ion binding"/>
    <property type="evidence" value="ECO:0007669"/>
    <property type="project" value="UniProtKB-KW"/>
</dbReference>
<feature type="compositionally biased region" description="Polar residues" evidence="11">
    <location>
        <begin position="820"/>
        <end position="840"/>
    </location>
</feature>
<evidence type="ECO:0000256" key="9">
    <source>
        <dbReference type="ARBA" id="ARBA00038474"/>
    </source>
</evidence>
<feature type="compositionally biased region" description="Polar residues" evidence="11">
    <location>
        <begin position="865"/>
        <end position="874"/>
    </location>
</feature>
<keyword evidence="4 10" id="KW-0863">Zinc-finger</keyword>
<feature type="compositionally biased region" description="Basic and acidic residues" evidence="11">
    <location>
        <begin position="713"/>
        <end position="726"/>
    </location>
</feature>
<feature type="compositionally biased region" description="Low complexity" evidence="11">
    <location>
        <begin position="155"/>
        <end position="187"/>
    </location>
</feature>
<keyword evidence="7" id="KW-0804">Transcription</keyword>
<evidence type="ECO:0000256" key="3">
    <source>
        <dbReference type="ARBA" id="ARBA00022737"/>
    </source>
</evidence>
<feature type="region of interest" description="Disordered" evidence="11">
    <location>
        <begin position="28"/>
        <end position="60"/>
    </location>
</feature>
<dbReference type="Gene3D" id="3.30.160.60">
    <property type="entry name" value="Classic Zinc Finger"/>
    <property type="match status" value="2"/>
</dbReference>
<keyword evidence="8" id="KW-0539">Nucleus</keyword>
<feature type="compositionally biased region" description="Basic and acidic residues" evidence="11">
    <location>
        <begin position="380"/>
        <end position="401"/>
    </location>
</feature>
<feature type="compositionally biased region" description="Polar residues" evidence="11">
    <location>
        <begin position="458"/>
        <end position="467"/>
    </location>
</feature>
<feature type="domain" description="C2H2-type" evidence="12">
    <location>
        <begin position="931"/>
        <end position="960"/>
    </location>
</feature>
<comment type="caution">
    <text evidence="13">The sequence shown here is derived from an EMBL/GenBank/DDBJ whole genome shotgun (WGS) entry which is preliminary data.</text>
</comment>
<evidence type="ECO:0000256" key="6">
    <source>
        <dbReference type="ARBA" id="ARBA00023015"/>
    </source>
</evidence>
<dbReference type="InterPro" id="IPR051565">
    <property type="entry name" value="Sal_C2H2-zinc-finger"/>
</dbReference>
<dbReference type="PROSITE" id="PS00028">
    <property type="entry name" value="ZINC_FINGER_C2H2_1"/>
    <property type="match status" value="2"/>
</dbReference>
<dbReference type="Proteomes" id="UP000707451">
    <property type="component" value="Unassembled WGS sequence"/>
</dbReference>
<keyword evidence="2" id="KW-0479">Metal-binding</keyword>
<comment type="similarity">
    <text evidence="9">Belongs to the sal C2H2-type zinc-finger protein family.</text>
</comment>
<keyword evidence="14" id="KW-1185">Reference proteome</keyword>
<dbReference type="EMBL" id="JAHRHY010000011">
    <property type="protein sequence ID" value="KAG9065586.1"/>
    <property type="molecule type" value="Genomic_DNA"/>
</dbReference>
<feature type="compositionally biased region" description="Basic residues" evidence="11">
    <location>
        <begin position="31"/>
        <end position="40"/>
    </location>
</feature>
<comment type="subcellular location">
    <subcellularLocation>
        <location evidence="1">Nucleus</location>
    </subcellularLocation>
</comment>
<feature type="domain" description="C2H2-type" evidence="12">
    <location>
        <begin position="903"/>
        <end position="930"/>
    </location>
</feature>
<dbReference type="SMART" id="SM00355">
    <property type="entry name" value="ZnF_C2H2"/>
    <property type="match status" value="2"/>
</dbReference>
<dbReference type="GO" id="GO:0000978">
    <property type="term" value="F:RNA polymerase II cis-regulatory region sequence-specific DNA binding"/>
    <property type="evidence" value="ECO:0007669"/>
    <property type="project" value="TreeGrafter"/>
</dbReference>
<name>A0A9P7XR26_9FUNG</name>
<feature type="compositionally biased region" description="Low complexity" evidence="11">
    <location>
        <begin position="479"/>
        <end position="491"/>
    </location>
</feature>
<evidence type="ECO:0000256" key="11">
    <source>
        <dbReference type="SAM" id="MobiDB-lite"/>
    </source>
</evidence>
<feature type="compositionally biased region" description="Acidic residues" evidence="11">
    <location>
        <begin position="965"/>
        <end position="985"/>
    </location>
</feature>
<dbReference type="OrthoDB" id="6077919at2759"/>
<evidence type="ECO:0000256" key="5">
    <source>
        <dbReference type="ARBA" id="ARBA00022833"/>
    </source>
</evidence>
<feature type="compositionally biased region" description="Basic and acidic residues" evidence="11">
    <location>
        <begin position="656"/>
        <end position="665"/>
    </location>
</feature>
<organism evidence="13 14">
    <name type="scientific">Linnemannia hyalina</name>
    <dbReference type="NCBI Taxonomy" id="64524"/>
    <lineage>
        <taxon>Eukaryota</taxon>
        <taxon>Fungi</taxon>
        <taxon>Fungi incertae sedis</taxon>
        <taxon>Mucoromycota</taxon>
        <taxon>Mortierellomycotina</taxon>
        <taxon>Mortierellomycetes</taxon>
        <taxon>Mortierellales</taxon>
        <taxon>Mortierellaceae</taxon>
        <taxon>Linnemannia</taxon>
    </lineage>
</organism>
<feature type="compositionally biased region" description="Basic and acidic residues" evidence="11">
    <location>
        <begin position="218"/>
        <end position="232"/>
    </location>
</feature>
<sequence>MPTTTVHPTHLTSFHKQGGMVTTEELLPQHHQQHQHRPAYRHSDTPHESYDSPPQTDHRVYCGEPIAHIGFASKDRNRYRLSPTNQRSATSRTDDSSTKLPPHSASPSHSPTGSYGIVGAGGEESSAWSRSSPHNQDPHALSPPNAVAFRPLPRASPVDPSLSSSSSSASPSPSISTITAASTPMTTDGITAVTKGTAAASLNDSRPTRHQATGKPTFPKEEPIDRYERPGDLAHSPAGGLVQPATKPFSGSHRGGSHESDPMALGQQQQQPPRPSSAYGPDQIMSSSSVKLAREDSPDYHLYSKDLAERSSAHHYDTARGPFAAYEQPYQPRPSGNLRPSGAYPPSSTTPTISSSRSRHPDYESRHPSSHYPPLSPRLMVKEEPLTRERTRDWPPGELHRDHLRLKPSMAETGPHDQGTSQHADGPPVYPPYSELHSPRDGYYRTQRRGYPEAHSPRQANSQQPQQHGLVARPERLTSPGPSHPYHSSRSYHSHSADAAFVSHPSAQHRRAEDDIRLARGPASQPVRSHDQHHHYQPLSPQSHSSRYPGDSTHARTLTHGSPEHGFDGHGSLEGMQGQSLDGGRDMIRAYDGRYDTESQHRMRRRRGDYETISEPQSASLAAAAAAAGATAVPLRREVQRGIRPSVSESDLASVELKRERERRLGSGPLGKDVHGDYHQEYESKERFLDEEEREYRRMHSAATAVAGRRPHHLDDPRQHMSREEYMYAQQQQQHLHHQQYPHHDRQEQYPPQHPSYPHEYDAHYESQGLVQRGGEASHPSSSQRAQAGSSSTSSPEHQRKKQQQEQLQQQQASGEPAGASSSTQAQGQPQRRSSNQIQGNFPLRMLPPLHPRQLPALLPYHTTRPGSTNSSQPKVPMRRGPYLSKQRALLAGYELPSPSSRYQCQYCSKRFSRPSSLRIHTYSHTGERPFKCSEEGCGRQFSVQSNMRRHLRVHRMGRMRSEYSELDQEQEQDLENEQDEQDLE</sequence>
<evidence type="ECO:0000256" key="7">
    <source>
        <dbReference type="ARBA" id="ARBA00023163"/>
    </source>
</evidence>
<dbReference type="InterPro" id="IPR013087">
    <property type="entry name" value="Znf_C2H2_type"/>
</dbReference>
<dbReference type="Pfam" id="PF00096">
    <property type="entry name" value="zf-C2H2"/>
    <property type="match status" value="2"/>
</dbReference>
<evidence type="ECO:0000259" key="12">
    <source>
        <dbReference type="PROSITE" id="PS50157"/>
    </source>
</evidence>
<dbReference type="PANTHER" id="PTHR23233">
    <property type="entry name" value="SAL-LIKE PROTEIN"/>
    <property type="match status" value="1"/>
</dbReference>
<dbReference type="FunFam" id="3.30.160.60:FF:000425">
    <property type="entry name" value="PLAG1 like zinc finger 1"/>
    <property type="match status" value="1"/>
</dbReference>
<feature type="region of interest" description="Disordered" evidence="11">
    <location>
        <begin position="647"/>
        <end position="880"/>
    </location>
</feature>
<feature type="region of interest" description="Disordered" evidence="11">
    <location>
        <begin position="73"/>
        <end position="297"/>
    </location>
</feature>
<dbReference type="InterPro" id="IPR036236">
    <property type="entry name" value="Znf_C2H2_sf"/>
</dbReference>
<accession>A0A9P7XR26</accession>
<dbReference type="SUPFAM" id="SSF57667">
    <property type="entry name" value="beta-beta-alpha zinc fingers"/>
    <property type="match status" value="1"/>
</dbReference>
<feature type="compositionally biased region" description="Low complexity" evidence="11">
    <location>
        <begin position="101"/>
        <end position="111"/>
    </location>
</feature>
<keyword evidence="5" id="KW-0862">Zinc</keyword>
<evidence type="ECO:0000256" key="2">
    <source>
        <dbReference type="ARBA" id="ARBA00022723"/>
    </source>
</evidence>
<feature type="region of interest" description="Disordered" evidence="11">
    <location>
        <begin position="960"/>
        <end position="985"/>
    </location>
</feature>
<feature type="compositionally biased region" description="Basic and acidic residues" evidence="11">
    <location>
        <begin position="41"/>
        <end position="60"/>
    </location>
</feature>
<protein>
    <recommendedName>
        <fullName evidence="12">C2H2-type domain-containing protein</fullName>
    </recommendedName>
</protein>
<keyword evidence="6" id="KW-0805">Transcription regulation</keyword>
<feature type="region of interest" description="Disordered" evidence="11">
    <location>
        <begin position="310"/>
        <end position="585"/>
    </location>
</feature>